<protein>
    <submittedName>
        <fullName evidence="2">Uncharacterized protein</fullName>
    </submittedName>
</protein>
<comment type="caution">
    <text evidence="2">The sequence shown here is derived from an EMBL/GenBank/DDBJ whole genome shotgun (WGS) entry which is preliminary data.</text>
</comment>
<evidence type="ECO:0000313" key="2">
    <source>
        <dbReference type="EMBL" id="MCA9728655.1"/>
    </source>
</evidence>
<evidence type="ECO:0000256" key="1">
    <source>
        <dbReference type="SAM" id="MobiDB-lite"/>
    </source>
</evidence>
<name>A0A956LZK9_UNCEI</name>
<dbReference type="EMBL" id="JAGQHR010000441">
    <property type="protein sequence ID" value="MCA9728655.1"/>
    <property type="molecule type" value="Genomic_DNA"/>
</dbReference>
<accession>A0A956LZK9</accession>
<reference evidence="2" key="1">
    <citation type="submission" date="2020-04" db="EMBL/GenBank/DDBJ databases">
        <authorList>
            <person name="Zhang T."/>
        </authorList>
    </citation>
    <scope>NUCLEOTIDE SEQUENCE</scope>
    <source>
        <strain evidence="2">HKST-UBA01</strain>
    </source>
</reference>
<sequence length="166" mass="18611">MSDGRLPPDLERWWRRTEPTRGWKAPREDLVRRLLDLSDEPILARPSEVATGPADTGHRHDAPDSMRASEGQPAGNERWVSRSFPTGEIGCAIRRTGPGSTASVRGRVWLNGGGRCRVLLVQDDHVLDAASLEENEEFRFEEILRTGWNLEVHPEQGSPVRLEGLD</sequence>
<dbReference type="AlphaFoldDB" id="A0A956LZK9"/>
<dbReference type="Proteomes" id="UP000697710">
    <property type="component" value="Unassembled WGS sequence"/>
</dbReference>
<proteinExistence type="predicted"/>
<evidence type="ECO:0000313" key="3">
    <source>
        <dbReference type="Proteomes" id="UP000697710"/>
    </source>
</evidence>
<gene>
    <name evidence="2" type="ORF">KC729_13280</name>
</gene>
<feature type="region of interest" description="Disordered" evidence="1">
    <location>
        <begin position="42"/>
        <end position="82"/>
    </location>
</feature>
<reference evidence="2" key="2">
    <citation type="journal article" date="2021" name="Microbiome">
        <title>Successional dynamics and alternative stable states in a saline activated sludge microbial community over 9 years.</title>
        <authorList>
            <person name="Wang Y."/>
            <person name="Ye J."/>
            <person name="Ju F."/>
            <person name="Liu L."/>
            <person name="Boyd J.A."/>
            <person name="Deng Y."/>
            <person name="Parks D.H."/>
            <person name="Jiang X."/>
            <person name="Yin X."/>
            <person name="Woodcroft B.J."/>
            <person name="Tyson G.W."/>
            <person name="Hugenholtz P."/>
            <person name="Polz M.F."/>
            <person name="Zhang T."/>
        </authorList>
    </citation>
    <scope>NUCLEOTIDE SEQUENCE</scope>
    <source>
        <strain evidence="2">HKST-UBA01</strain>
    </source>
</reference>
<organism evidence="2 3">
    <name type="scientific">Eiseniibacteriota bacterium</name>
    <dbReference type="NCBI Taxonomy" id="2212470"/>
    <lineage>
        <taxon>Bacteria</taxon>
        <taxon>Candidatus Eiseniibacteriota</taxon>
    </lineage>
</organism>